<dbReference type="SUPFAM" id="SSF46689">
    <property type="entry name" value="Homeodomain-like"/>
    <property type="match status" value="1"/>
</dbReference>
<comment type="caution">
    <text evidence="6">The sequence shown here is derived from an EMBL/GenBank/DDBJ whole genome shotgun (WGS) entry which is preliminary data.</text>
</comment>
<reference evidence="6" key="1">
    <citation type="journal article" date="2014" name="Int. J. Syst. Evol. Microbiol.">
        <title>Complete genome sequence of Corynebacterium casei LMG S-19264T (=DSM 44701T), isolated from a smear-ripened cheese.</title>
        <authorList>
            <consortium name="US DOE Joint Genome Institute (JGI-PGF)"/>
            <person name="Walter F."/>
            <person name="Albersmeier A."/>
            <person name="Kalinowski J."/>
            <person name="Ruckert C."/>
        </authorList>
    </citation>
    <scope>NUCLEOTIDE SEQUENCE</scope>
    <source>
        <strain evidence="6">JCM 3276</strain>
    </source>
</reference>
<dbReference type="InterPro" id="IPR001647">
    <property type="entry name" value="HTH_TetR"/>
</dbReference>
<dbReference type="SUPFAM" id="SSF48498">
    <property type="entry name" value="Tetracyclin repressor-like, C-terminal domain"/>
    <property type="match status" value="1"/>
</dbReference>
<accession>A0A918LHA9</accession>
<keyword evidence="7" id="KW-1185">Reference proteome</keyword>
<protein>
    <submittedName>
        <fullName evidence="6">Transcriptional regulatory protein TetR</fullName>
    </submittedName>
</protein>
<dbReference type="Gene3D" id="1.10.357.10">
    <property type="entry name" value="Tetracycline Repressor, domain 2"/>
    <property type="match status" value="1"/>
</dbReference>
<evidence type="ECO:0000313" key="6">
    <source>
        <dbReference type="EMBL" id="GGS47520.1"/>
    </source>
</evidence>
<dbReference type="InterPro" id="IPR036271">
    <property type="entry name" value="Tet_transcr_reg_TetR-rel_C_sf"/>
</dbReference>
<evidence type="ECO:0000256" key="3">
    <source>
        <dbReference type="ARBA" id="ARBA00023163"/>
    </source>
</evidence>
<dbReference type="InterPro" id="IPR049445">
    <property type="entry name" value="TetR_SbtR-like_C"/>
</dbReference>
<feature type="DNA-binding region" description="H-T-H motif" evidence="4">
    <location>
        <begin position="35"/>
        <end position="54"/>
    </location>
</feature>
<dbReference type="Pfam" id="PF00440">
    <property type="entry name" value="TetR_N"/>
    <property type="match status" value="1"/>
</dbReference>
<dbReference type="PRINTS" id="PR00455">
    <property type="entry name" value="HTHTETR"/>
</dbReference>
<evidence type="ECO:0000256" key="2">
    <source>
        <dbReference type="ARBA" id="ARBA00023125"/>
    </source>
</evidence>
<dbReference type="InterPro" id="IPR009057">
    <property type="entry name" value="Homeodomain-like_sf"/>
</dbReference>
<dbReference type="PANTHER" id="PTHR30055:SF234">
    <property type="entry name" value="HTH-TYPE TRANSCRIPTIONAL REGULATOR BETI"/>
    <property type="match status" value="1"/>
</dbReference>
<dbReference type="AlphaFoldDB" id="A0A918LHA9"/>
<dbReference type="PANTHER" id="PTHR30055">
    <property type="entry name" value="HTH-TYPE TRANSCRIPTIONAL REGULATOR RUTR"/>
    <property type="match status" value="1"/>
</dbReference>
<keyword evidence="1" id="KW-0805">Transcription regulation</keyword>
<proteinExistence type="predicted"/>
<reference evidence="6" key="2">
    <citation type="submission" date="2020-09" db="EMBL/GenBank/DDBJ databases">
        <authorList>
            <person name="Sun Q."/>
            <person name="Ohkuma M."/>
        </authorList>
    </citation>
    <scope>NUCLEOTIDE SEQUENCE</scope>
    <source>
        <strain evidence="6">JCM 3276</strain>
    </source>
</reference>
<gene>
    <name evidence="6" type="ORF">GCM10010171_48460</name>
</gene>
<keyword evidence="3" id="KW-0804">Transcription</keyword>
<evidence type="ECO:0000259" key="5">
    <source>
        <dbReference type="PROSITE" id="PS50977"/>
    </source>
</evidence>
<feature type="domain" description="HTH tetR-type" evidence="5">
    <location>
        <begin position="13"/>
        <end position="72"/>
    </location>
</feature>
<evidence type="ECO:0000256" key="1">
    <source>
        <dbReference type="ARBA" id="ARBA00023015"/>
    </source>
</evidence>
<dbReference type="PROSITE" id="PS50977">
    <property type="entry name" value="HTH_TETR_2"/>
    <property type="match status" value="1"/>
</dbReference>
<name>A0A918LHA9_9PSEU</name>
<dbReference type="EMBL" id="BMRB01000004">
    <property type="protein sequence ID" value="GGS47520.1"/>
    <property type="molecule type" value="Genomic_DNA"/>
</dbReference>
<dbReference type="GO" id="GO:0003700">
    <property type="term" value="F:DNA-binding transcription factor activity"/>
    <property type="evidence" value="ECO:0007669"/>
    <property type="project" value="TreeGrafter"/>
</dbReference>
<dbReference type="Pfam" id="PF21597">
    <property type="entry name" value="TetR_C_43"/>
    <property type="match status" value="1"/>
</dbReference>
<dbReference type="InterPro" id="IPR050109">
    <property type="entry name" value="HTH-type_TetR-like_transc_reg"/>
</dbReference>
<organism evidence="6 7">
    <name type="scientific">Actinokineospora fastidiosa</name>
    <dbReference type="NCBI Taxonomy" id="1816"/>
    <lineage>
        <taxon>Bacteria</taxon>
        <taxon>Bacillati</taxon>
        <taxon>Actinomycetota</taxon>
        <taxon>Actinomycetes</taxon>
        <taxon>Pseudonocardiales</taxon>
        <taxon>Pseudonocardiaceae</taxon>
        <taxon>Actinokineospora</taxon>
    </lineage>
</organism>
<evidence type="ECO:0000313" key="7">
    <source>
        <dbReference type="Proteomes" id="UP000660680"/>
    </source>
</evidence>
<sequence>MFVAEKPMRADAARNRARLLEVAYETFAAEGISVPVDEIARRAGVGPGTLYRHFPTKEALFQAIVAHRLDQMAEQGRELSQTAAPGEALFRFIGRVVEEGSSDQGLVEAMADTGPTGVEERFIAMLGELVERAKQAGQIRADVTVRDVKTLLVGCQAMQRYSKDPETTERVLDVVRSGLAATSARDH</sequence>
<dbReference type="GO" id="GO:0000976">
    <property type="term" value="F:transcription cis-regulatory region binding"/>
    <property type="evidence" value="ECO:0007669"/>
    <property type="project" value="TreeGrafter"/>
</dbReference>
<dbReference type="Proteomes" id="UP000660680">
    <property type="component" value="Unassembled WGS sequence"/>
</dbReference>
<evidence type="ECO:0000256" key="4">
    <source>
        <dbReference type="PROSITE-ProRule" id="PRU00335"/>
    </source>
</evidence>
<keyword evidence="2 4" id="KW-0238">DNA-binding</keyword>